<name>A0ABX2Q1R8_9BACT</name>
<dbReference type="Proteomes" id="UP000626554">
    <property type="component" value="Unassembled WGS sequence"/>
</dbReference>
<sequence>MVPAYFSYFTGGIKQTSPVGEVSLHLLSTIIKKRPKNKTARLRSLERKSEAYNELKSSFDYITPSGVFRSRKATALERASSIVGLDFDDVPSVKRFRSLLLKDQILGPSIVLLFKSPSGNGVKAFIATDQSQATHQEYFIAISNYIAHSCPDLKPFFDTSVGDIARACYLPYDPEVYVNEAYADSPLGALEAVLNINTLHKAIGESQVAQDSSKNFAAEQHHSSLLNKVERWTSAVEANDNFPDEYATWRDLGFSLASLGEPGRAFFHRISRLSNKYTNRETDQKFTSLLKNHNGLTTIKTFFYLCKKAGISPTTDKGESSPFNADAPTFAPNLYLSLPAFLQDCCKPFSCPRERDIMLLSTLGVLSGCFPKVTGVYRHDEVRANLFCFIVASAASGKSSMKWARQLAYPLHVAAQHESQQATQAKCEARQLYLPANTSAAAIIKLLASNAERGIICETEADTLSLALSQDWGSFSDLLRKAFHHEPYGYARKTGDELHELQCPQISIVLTGTPGQVRRLIPSSEDGLFSRFMHYSYNTEHTWSDVSPGNRYGNLADYFSPLSDQLTKIVKQNNRPIKVTLSKSCWSKLNTDGETALKAAVPYYGNDAGSVVKRVGLIMFRIAMILAVLRDFEKGATATGTIRCTAQDFDSASHIAQVLREHAYNLLKSMPNSISKSKVKDKQIIKLENIAEAQRLHSQGLSLRQISKAINVAFTTVGAWLKT</sequence>
<evidence type="ECO:0000313" key="4">
    <source>
        <dbReference type="Proteomes" id="UP000626554"/>
    </source>
</evidence>
<protein>
    <submittedName>
        <fullName evidence="3">DUF3987 domain-containing protein</fullName>
    </submittedName>
</protein>
<dbReference type="Pfam" id="PF08707">
    <property type="entry name" value="PriCT_2"/>
    <property type="match status" value="1"/>
</dbReference>
<evidence type="ECO:0000313" key="3">
    <source>
        <dbReference type="EMBL" id="NVO84889.1"/>
    </source>
</evidence>
<keyword evidence="4" id="KW-1185">Reference proteome</keyword>
<feature type="domain" description="Primase C-terminal 2" evidence="1">
    <location>
        <begin position="239"/>
        <end position="306"/>
    </location>
</feature>
<dbReference type="Pfam" id="PF08800">
    <property type="entry name" value="BT4734-like_N"/>
    <property type="match status" value="1"/>
</dbReference>
<feature type="domain" description="BT4734-like N-terminal" evidence="2">
    <location>
        <begin position="55"/>
        <end position="177"/>
    </location>
</feature>
<evidence type="ECO:0000259" key="2">
    <source>
        <dbReference type="Pfam" id="PF08800"/>
    </source>
</evidence>
<evidence type="ECO:0000259" key="1">
    <source>
        <dbReference type="Pfam" id="PF08707"/>
    </source>
</evidence>
<dbReference type="InterPro" id="IPR014819">
    <property type="entry name" value="PriCT_2"/>
</dbReference>
<reference evidence="3 4" key="1">
    <citation type="submission" date="2020-05" db="EMBL/GenBank/DDBJ databases">
        <title>Hymenobacter terrestris sp. nov. and Hymenobacter lapidiphilus sp. nov., isolated from regoliths in Antarctica.</title>
        <authorList>
            <person name="Sedlacek I."/>
            <person name="Pantucek R."/>
            <person name="Zeman M."/>
            <person name="Holochova P."/>
            <person name="Kralova S."/>
            <person name="Stankova E."/>
            <person name="Sedo O."/>
            <person name="Micenkova L."/>
            <person name="Svec P."/>
            <person name="Gupta V."/>
            <person name="Sood U."/>
            <person name="Korpole U.S."/>
            <person name="Lal R."/>
        </authorList>
    </citation>
    <scope>NUCLEOTIDE SEQUENCE [LARGE SCALE GENOMIC DNA]</scope>
    <source>
        <strain evidence="3 4">P5252</strain>
    </source>
</reference>
<dbReference type="RefSeq" id="WP_176899566.1">
    <property type="nucleotide sequence ID" value="NZ_JABKAV010000017.1"/>
</dbReference>
<dbReference type="InterPro" id="IPR025048">
    <property type="entry name" value="DUF3987"/>
</dbReference>
<comment type="caution">
    <text evidence="3">The sequence shown here is derived from an EMBL/GenBank/DDBJ whole genome shotgun (WGS) entry which is preliminary data.</text>
</comment>
<dbReference type="InterPro" id="IPR014907">
    <property type="entry name" value="BT4734-like_N"/>
</dbReference>
<dbReference type="Pfam" id="PF13148">
    <property type="entry name" value="DUF3987"/>
    <property type="match status" value="2"/>
</dbReference>
<organism evidence="3 4">
    <name type="scientific">Hymenobacter terrestris</name>
    <dbReference type="NCBI Taxonomy" id="2748310"/>
    <lineage>
        <taxon>Bacteria</taxon>
        <taxon>Pseudomonadati</taxon>
        <taxon>Bacteroidota</taxon>
        <taxon>Cytophagia</taxon>
        <taxon>Cytophagales</taxon>
        <taxon>Hymenobacteraceae</taxon>
        <taxon>Hymenobacter</taxon>
    </lineage>
</organism>
<gene>
    <name evidence="3" type="ORF">HW556_08335</name>
</gene>
<dbReference type="EMBL" id="JABKAV010000017">
    <property type="protein sequence ID" value="NVO84889.1"/>
    <property type="molecule type" value="Genomic_DNA"/>
</dbReference>
<accession>A0ABX2Q1R8</accession>
<proteinExistence type="predicted"/>